<reference evidence="2" key="1">
    <citation type="submission" date="2020-10" db="EMBL/GenBank/DDBJ databases">
        <title>Genome Sequence of Monilinia vaccinii-corymbosi Sheds Light on Mummy Berry Disease Infection of Blueberry and Mating Type.</title>
        <authorList>
            <person name="Yow A.G."/>
            <person name="Zhang Y."/>
            <person name="Bansal K."/>
            <person name="Eacker S.M."/>
            <person name="Sullivan S."/>
            <person name="Liachko I."/>
            <person name="Cubeta M.A."/>
            <person name="Rollins J.A."/>
            <person name="Ashrafi H."/>
        </authorList>
    </citation>
    <scope>NUCLEOTIDE SEQUENCE</scope>
    <source>
        <strain evidence="2">RL-1</strain>
    </source>
</reference>
<dbReference type="Proteomes" id="UP000672032">
    <property type="component" value="Chromosome 2"/>
</dbReference>
<sequence length="111" mass="12138">MQPQSTKSPTTGWNSKTVPAPTVPKGILSNTHPLDTQYAIKAAMEREVGIGVPSKYLLFPVASLGTLATVMLKRARRVRPQRTKKVRKRWSTGVRRPMAKAAAAGETPKET</sequence>
<feature type="compositionally biased region" description="Polar residues" evidence="1">
    <location>
        <begin position="1"/>
        <end position="17"/>
    </location>
</feature>
<evidence type="ECO:0000313" key="3">
    <source>
        <dbReference type="Proteomes" id="UP000672032"/>
    </source>
</evidence>
<feature type="region of interest" description="Disordered" evidence="1">
    <location>
        <begin position="78"/>
        <end position="111"/>
    </location>
</feature>
<accession>A0A8A3P482</accession>
<organism evidence="2 3">
    <name type="scientific">Monilinia vaccinii-corymbosi</name>
    <dbReference type="NCBI Taxonomy" id="61207"/>
    <lineage>
        <taxon>Eukaryota</taxon>
        <taxon>Fungi</taxon>
        <taxon>Dikarya</taxon>
        <taxon>Ascomycota</taxon>
        <taxon>Pezizomycotina</taxon>
        <taxon>Leotiomycetes</taxon>
        <taxon>Helotiales</taxon>
        <taxon>Sclerotiniaceae</taxon>
        <taxon>Monilinia</taxon>
    </lineage>
</organism>
<feature type="region of interest" description="Disordered" evidence="1">
    <location>
        <begin position="1"/>
        <end position="30"/>
    </location>
</feature>
<gene>
    <name evidence="2" type="ORF">DSL72_001601</name>
</gene>
<dbReference type="EMBL" id="CP063406">
    <property type="protein sequence ID" value="QSZ32032.1"/>
    <property type="molecule type" value="Genomic_DNA"/>
</dbReference>
<feature type="compositionally biased region" description="Basic residues" evidence="1">
    <location>
        <begin position="78"/>
        <end position="90"/>
    </location>
</feature>
<keyword evidence="3" id="KW-1185">Reference proteome</keyword>
<name>A0A8A3P482_9HELO</name>
<dbReference type="OrthoDB" id="10536807at2759"/>
<proteinExistence type="predicted"/>
<evidence type="ECO:0000313" key="2">
    <source>
        <dbReference type="EMBL" id="QSZ32032.1"/>
    </source>
</evidence>
<protein>
    <submittedName>
        <fullName evidence="2">Uncharacterized protein</fullName>
    </submittedName>
</protein>
<evidence type="ECO:0000256" key="1">
    <source>
        <dbReference type="SAM" id="MobiDB-lite"/>
    </source>
</evidence>
<dbReference type="AlphaFoldDB" id="A0A8A3P482"/>